<dbReference type="PRINTS" id="PR00885">
    <property type="entry name" value="BCTERIALGSPH"/>
</dbReference>
<sequence length="187" mass="19916">MRISATGKPSPLLRQRGLTLVEVLVVVLILGLMAGVVVMTLPSEEDTARIEAFHFAGQIKVAQELAVTRGEIVGLRMEESRYSFLAYRTAGWVPLVLPGAESADRTLQTGNVLSLSLDNEPVTGTAGGARPFSLSREDESEAPPDPDLVFLPTGLTPSFTVLFTGEMGDWQVVAGDDGTVMVEGADD</sequence>
<reference evidence="14" key="1">
    <citation type="journal article" date="2014" name="Int. J. Syst. Evol. Microbiol.">
        <title>Complete genome sequence of Corynebacterium casei LMG S-19264T (=DSM 44701T), isolated from a smear-ripened cheese.</title>
        <authorList>
            <consortium name="US DOE Joint Genome Institute (JGI-PGF)"/>
            <person name="Walter F."/>
            <person name="Albersmeier A."/>
            <person name="Kalinowski J."/>
            <person name="Ruckert C."/>
        </authorList>
    </citation>
    <scope>NUCLEOTIDE SEQUENCE</scope>
    <source>
        <strain evidence="14">CGMCC 1.14984</strain>
    </source>
</reference>
<gene>
    <name evidence="15" type="ORF">FF098_014220</name>
    <name evidence="14" type="ORF">GCM10011355_28560</name>
</gene>
<dbReference type="InterPro" id="IPR022346">
    <property type="entry name" value="T2SS_GspH"/>
</dbReference>
<evidence type="ECO:0000256" key="12">
    <source>
        <dbReference type="SAM" id="Phobius"/>
    </source>
</evidence>
<dbReference type="GO" id="GO:0015627">
    <property type="term" value="C:type II protein secretion system complex"/>
    <property type="evidence" value="ECO:0007669"/>
    <property type="project" value="InterPro"/>
</dbReference>
<comment type="caution">
    <text evidence="14">The sequence shown here is derived from an EMBL/GenBank/DDBJ whole genome shotgun (WGS) entry which is preliminary data.</text>
</comment>
<dbReference type="Proteomes" id="UP000621856">
    <property type="component" value="Unassembled WGS sequence"/>
</dbReference>
<feature type="transmembrane region" description="Helical" evidence="12">
    <location>
        <begin position="20"/>
        <end position="41"/>
    </location>
</feature>
<evidence type="ECO:0000313" key="14">
    <source>
        <dbReference type="EMBL" id="GGI00388.1"/>
    </source>
</evidence>
<protein>
    <recommendedName>
        <fullName evidence="2">Type II secretion system protein H</fullName>
    </recommendedName>
    <alternativeName>
        <fullName evidence="10">General secretion pathway protein H</fullName>
    </alternativeName>
</protein>
<evidence type="ECO:0000256" key="11">
    <source>
        <dbReference type="SAM" id="MobiDB-lite"/>
    </source>
</evidence>
<dbReference type="EMBL" id="VCJR02000003">
    <property type="protein sequence ID" value="NHK29075.1"/>
    <property type="molecule type" value="Genomic_DNA"/>
</dbReference>
<dbReference type="NCBIfam" id="TIGR02532">
    <property type="entry name" value="IV_pilin_GFxxxE"/>
    <property type="match status" value="1"/>
</dbReference>
<dbReference type="GO" id="GO:0015628">
    <property type="term" value="P:protein secretion by the type II secretion system"/>
    <property type="evidence" value="ECO:0007669"/>
    <property type="project" value="InterPro"/>
</dbReference>
<comment type="subcellular location">
    <subcellularLocation>
        <location evidence="1">Cell inner membrane</location>
        <topology evidence="1">Single-pass membrane protein</topology>
    </subcellularLocation>
</comment>
<keyword evidence="17" id="KW-1185">Reference proteome</keyword>
<evidence type="ECO:0000256" key="8">
    <source>
        <dbReference type="ARBA" id="ARBA00023136"/>
    </source>
</evidence>
<dbReference type="GO" id="GO:0005886">
    <property type="term" value="C:plasma membrane"/>
    <property type="evidence" value="ECO:0007669"/>
    <property type="project" value="UniProtKB-SubCell"/>
</dbReference>
<evidence type="ECO:0000313" key="16">
    <source>
        <dbReference type="Proteomes" id="UP000621856"/>
    </source>
</evidence>
<dbReference type="InterPro" id="IPR002416">
    <property type="entry name" value="T2SS_protein-GspH"/>
</dbReference>
<keyword evidence="7 12" id="KW-1133">Transmembrane helix</keyword>
<evidence type="ECO:0000256" key="3">
    <source>
        <dbReference type="ARBA" id="ARBA00022475"/>
    </source>
</evidence>
<evidence type="ECO:0000256" key="10">
    <source>
        <dbReference type="ARBA" id="ARBA00030775"/>
    </source>
</evidence>
<evidence type="ECO:0000256" key="7">
    <source>
        <dbReference type="ARBA" id="ARBA00022989"/>
    </source>
</evidence>
<dbReference type="PROSITE" id="PS00409">
    <property type="entry name" value="PROKAR_NTER_METHYL"/>
    <property type="match status" value="1"/>
</dbReference>
<accession>A0A8J3AA47</accession>
<comment type="similarity">
    <text evidence="9">Belongs to the GSP H family.</text>
</comment>
<evidence type="ECO:0000256" key="2">
    <source>
        <dbReference type="ARBA" id="ARBA00021549"/>
    </source>
</evidence>
<proteinExistence type="inferred from homology"/>
<feature type="domain" description="General secretion pathway GspH" evidence="13">
    <location>
        <begin position="55"/>
        <end position="173"/>
    </location>
</feature>
<keyword evidence="3" id="KW-1003">Cell membrane</keyword>
<dbReference type="Gene3D" id="3.55.40.10">
    <property type="entry name" value="minor pseudopilin epsh domain"/>
    <property type="match status" value="1"/>
</dbReference>
<evidence type="ECO:0000256" key="9">
    <source>
        <dbReference type="ARBA" id="ARBA00025772"/>
    </source>
</evidence>
<evidence type="ECO:0000256" key="6">
    <source>
        <dbReference type="ARBA" id="ARBA00022692"/>
    </source>
</evidence>
<dbReference type="InterPro" id="IPR045584">
    <property type="entry name" value="Pilin-like"/>
</dbReference>
<dbReference type="Proteomes" id="UP000818603">
    <property type="component" value="Unassembled WGS sequence"/>
</dbReference>
<evidence type="ECO:0000313" key="17">
    <source>
        <dbReference type="Proteomes" id="UP000818603"/>
    </source>
</evidence>
<reference evidence="14" key="3">
    <citation type="submission" date="2020-09" db="EMBL/GenBank/DDBJ databases">
        <authorList>
            <person name="Sun Q."/>
            <person name="Zhou Y."/>
        </authorList>
    </citation>
    <scope>NUCLEOTIDE SEQUENCE</scope>
    <source>
        <strain evidence="14">CGMCC 1.14984</strain>
    </source>
</reference>
<feature type="region of interest" description="Disordered" evidence="11">
    <location>
        <begin position="118"/>
        <end position="148"/>
    </location>
</feature>
<keyword evidence="5" id="KW-0997">Cell inner membrane</keyword>
<reference evidence="15 17" key="2">
    <citation type="submission" date="2020-02" db="EMBL/GenBank/DDBJ databases">
        <title>Genome sequence of Parvularcula flava strain NH6-79.</title>
        <authorList>
            <person name="Abdul Karim M.H."/>
            <person name="Lam M.Q."/>
            <person name="Chen S.J."/>
            <person name="Yahya A."/>
            <person name="Shahir S."/>
            <person name="Shamsir M.S."/>
            <person name="Chong C.S."/>
        </authorList>
    </citation>
    <scope>NUCLEOTIDE SEQUENCE [LARGE SCALE GENOMIC DNA]</scope>
    <source>
        <strain evidence="15 17">NH6-79</strain>
    </source>
</reference>
<dbReference type="SUPFAM" id="SSF54523">
    <property type="entry name" value="Pili subunits"/>
    <property type="match status" value="1"/>
</dbReference>
<dbReference type="InterPro" id="IPR012902">
    <property type="entry name" value="N_methyl_site"/>
</dbReference>
<evidence type="ECO:0000259" key="13">
    <source>
        <dbReference type="Pfam" id="PF12019"/>
    </source>
</evidence>
<evidence type="ECO:0000313" key="15">
    <source>
        <dbReference type="EMBL" id="NHK29075.1"/>
    </source>
</evidence>
<dbReference type="Pfam" id="PF07963">
    <property type="entry name" value="N_methyl"/>
    <property type="match status" value="1"/>
</dbReference>
<keyword evidence="8 12" id="KW-0472">Membrane</keyword>
<dbReference type="AlphaFoldDB" id="A0A8J3AA47"/>
<evidence type="ECO:0000256" key="5">
    <source>
        <dbReference type="ARBA" id="ARBA00022519"/>
    </source>
</evidence>
<dbReference type="RefSeq" id="WP_166426571.1">
    <property type="nucleotide sequence ID" value="NZ_BMGZ01000003.1"/>
</dbReference>
<evidence type="ECO:0000256" key="4">
    <source>
        <dbReference type="ARBA" id="ARBA00022481"/>
    </source>
</evidence>
<keyword evidence="6 12" id="KW-0812">Transmembrane</keyword>
<dbReference type="EMBL" id="BMGZ01000003">
    <property type="protein sequence ID" value="GGI00388.1"/>
    <property type="molecule type" value="Genomic_DNA"/>
</dbReference>
<name>A0A8J3AA47_9PROT</name>
<organism evidence="14 16">
    <name type="scientific">Aquisalinus luteolus</name>
    <dbReference type="NCBI Taxonomy" id="1566827"/>
    <lineage>
        <taxon>Bacteria</taxon>
        <taxon>Pseudomonadati</taxon>
        <taxon>Pseudomonadota</taxon>
        <taxon>Alphaproteobacteria</taxon>
        <taxon>Parvularculales</taxon>
        <taxon>Parvularculaceae</taxon>
        <taxon>Aquisalinus</taxon>
    </lineage>
</organism>
<dbReference type="Pfam" id="PF12019">
    <property type="entry name" value="GspH"/>
    <property type="match status" value="1"/>
</dbReference>
<evidence type="ECO:0000256" key="1">
    <source>
        <dbReference type="ARBA" id="ARBA00004377"/>
    </source>
</evidence>
<keyword evidence="4" id="KW-0488">Methylation</keyword>